<keyword evidence="6" id="KW-0282">Flagellum</keyword>
<keyword evidence="5" id="KW-0493">Microtubule</keyword>
<evidence type="ECO:0000256" key="9">
    <source>
        <dbReference type="ARBA" id="ARBA00023212"/>
    </source>
</evidence>
<feature type="compositionally biased region" description="Pro residues" evidence="12">
    <location>
        <begin position="50"/>
        <end position="60"/>
    </location>
</feature>
<proteinExistence type="inferred from homology"/>
<keyword evidence="4" id="KW-0963">Cytoplasm</keyword>
<keyword evidence="8" id="KW-0969">Cilium</keyword>
<dbReference type="EMBL" id="JAPFFF010000005">
    <property type="protein sequence ID" value="KAK8888991.1"/>
    <property type="molecule type" value="Genomic_DNA"/>
</dbReference>
<evidence type="ECO:0000256" key="1">
    <source>
        <dbReference type="ARBA" id="ARBA00004230"/>
    </source>
</evidence>
<evidence type="ECO:0000259" key="13">
    <source>
        <dbReference type="Pfam" id="PF13851"/>
    </source>
</evidence>
<feature type="region of interest" description="Disordered" evidence="12">
    <location>
        <begin position="1"/>
        <end position="125"/>
    </location>
</feature>
<organism evidence="14 15">
    <name type="scientific">Tritrichomonas musculus</name>
    <dbReference type="NCBI Taxonomy" id="1915356"/>
    <lineage>
        <taxon>Eukaryota</taxon>
        <taxon>Metamonada</taxon>
        <taxon>Parabasalia</taxon>
        <taxon>Tritrichomonadida</taxon>
        <taxon>Tritrichomonadidae</taxon>
        <taxon>Tritrichomonas</taxon>
    </lineage>
</organism>
<dbReference type="Gene3D" id="1.10.287.1490">
    <property type="match status" value="1"/>
</dbReference>
<dbReference type="InterPro" id="IPR039308">
    <property type="entry name" value="GAS8"/>
</dbReference>
<comment type="caution">
    <text evidence="14">The sequence shown here is derived from an EMBL/GenBank/DDBJ whole genome shotgun (WGS) entry which is preliminary data.</text>
</comment>
<accession>A0ABR2KDQ0</accession>
<evidence type="ECO:0000256" key="7">
    <source>
        <dbReference type="ARBA" id="ARBA00023054"/>
    </source>
</evidence>
<evidence type="ECO:0000256" key="11">
    <source>
        <dbReference type="SAM" id="Coils"/>
    </source>
</evidence>
<reference evidence="14 15" key="1">
    <citation type="submission" date="2024-04" db="EMBL/GenBank/DDBJ databases">
        <title>Tritrichomonas musculus Genome.</title>
        <authorList>
            <person name="Alves-Ferreira E."/>
            <person name="Grigg M."/>
            <person name="Lorenzi H."/>
            <person name="Galac M."/>
        </authorList>
    </citation>
    <scope>NUCLEOTIDE SEQUENCE [LARGE SCALE GENOMIC DNA]</scope>
    <source>
        <strain evidence="14 15">EAF2021</strain>
    </source>
</reference>
<feature type="compositionally biased region" description="Polar residues" evidence="12">
    <location>
        <begin position="1"/>
        <end position="32"/>
    </location>
</feature>
<keyword evidence="9" id="KW-0206">Cytoskeleton</keyword>
<feature type="domain" description="Growth arrest-specific protein 8" evidence="13">
    <location>
        <begin position="333"/>
        <end position="529"/>
    </location>
</feature>
<sequence>MSLETPSNENAPGEQSTADDQSNVTNILSDNANKLLPGSQPPYSNETPAEPTPDTQPPPTTTEAAEPAPSTVISDGKSATPAANAGDDDASNAPKPPSAPAPKGKKGRKGSSKASNRKGKPNKQLLENLKKETNEKVKEKANIDKKIKELQDEDKNAQNDIEFLVLQHDELMRQQQIAQQELQDLEIRLANKEREIEEIKEVSASELKVYQRKVKHLMAANQNEFAQNYIQNERMLYQQRQEQQLESADPERIANALKSDTNDLQLQDDTLMTNHRMQQDRLFTELREEFERQAEAKRAMHDQRVRAMRNQLEEQRQQETSELEHRKNTQIEELQAKNAKAFDNIKRYFNNITHNNIELIKQNKTKISKKKTEINAIRKEVDELNAQRKKLEAPLNELKEENERLRKEKEVYQQEKLKLARNKKKIKVLEDELRDLQLAQEVLEQRFEQLEQERDGLYDQFETSIHDVRQKTEFRAYVLEQKVKRLHEELEQKEMQLQQVMQEAGLDATAISAKIDDVLAVKNAKINQLEVELAKVQKAHNDILTVYEQKMAKFGIPKEELGFSAMPEHPEYCDDASIDDDDY</sequence>
<keyword evidence="10" id="KW-0966">Cell projection</keyword>
<dbReference type="InterPro" id="IPR025593">
    <property type="entry name" value="GAS8_dom"/>
</dbReference>
<keyword evidence="7 11" id="KW-0175">Coiled coil</keyword>
<evidence type="ECO:0000256" key="3">
    <source>
        <dbReference type="ARBA" id="ARBA00009859"/>
    </source>
</evidence>
<evidence type="ECO:0000256" key="6">
    <source>
        <dbReference type="ARBA" id="ARBA00022846"/>
    </source>
</evidence>
<feature type="coiled-coil region" evidence="11">
    <location>
        <begin position="298"/>
        <end position="539"/>
    </location>
</feature>
<protein>
    <submittedName>
        <fullName evidence="14">Dynein regulatory complex subunit 4</fullName>
    </submittedName>
</protein>
<name>A0ABR2KDQ0_9EUKA</name>
<dbReference type="PANTHER" id="PTHR31543:SF0">
    <property type="entry name" value="DYNEIN REGULATORY COMPLEX SUBUNIT 4"/>
    <property type="match status" value="1"/>
</dbReference>
<feature type="compositionally biased region" description="Basic residues" evidence="12">
    <location>
        <begin position="103"/>
        <end position="121"/>
    </location>
</feature>
<evidence type="ECO:0000313" key="15">
    <source>
        <dbReference type="Proteomes" id="UP001470230"/>
    </source>
</evidence>
<dbReference type="Pfam" id="PF13851">
    <property type="entry name" value="GAS"/>
    <property type="match status" value="1"/>
</dbReference>
<evidence type="ECO:0000256" key="2">
    <source>
        <dbReference type="ARBA" id="ARBA00004245"/>
    </source>
</evidence>
<gene>
    <name evidence="14" type="ORF">M9Y10_033732</name>
</gene>
<evidence type="ECO:0000256" key="5">
    <source>
        <dbReference type="ARBA" id="ARBA00022701"/>
    </source>
</evidence>
<evidence type="ECO:0000256" key="10">
    <source>
        <dbReference type="ARBA" id="ARBA00023273"/>
    </source>
</evidence>
<evidence type="ECO:0000256" key="4">
    <source>
        <dbReference type="ARBA" id="ARBA00022490"/>
    </source>
</evidence>
<evidence type="ECO:0000313" key="14">
    <source>
        <dbReference type="EMBL" id="KAK8888991.1"/>
    </source>
</evidence>
<keyword evidence="15" id="KW-1185">Reference proteome</keyword>
<dbReference type="Proteomes" id="UP001470230">
    <property type="component" value="Unassembled WGS sequence"/>
</dbReference>
<comment type="subcellular location">
    <subcellularLocation>
        <location evidence="1">Cell projection</location>
        <location evidence="1">Cilium</location>
        <location evidence="1">Flagellum</location>
    </subcellularLocation>
    <subcellularLocation>
        <location evidence="2">Cytoplasm</location>
        <location evidence="2">Cytoskeleton</location>
    </subcellularLocation>
</comment>
<dbReference type="PANTHER" id="PTHR31543">
    <property type="entry name" value="DYNEIN REGULATORY COMPLEX SUBUNIT 4"/>
    <property type="match status" value="1"/>
</dbReference>
<evidence type="ECO:0000256" key="8">
    <source>
        <dbReference type="ARBA" id="ARBA00023069"/>
    </source>
</evidence>
<evidence type="ECO:0000256" key="12">
    <source>
        <dbReference type="SAM" id="MobiDB-lite"/>
    </source>
</evidence>
<comment type="similarity">
    <text evidence="3">Belongs to the DRC4 family.</text>
</comment>